<organism evidence="1 2">
    <name type="scientific">Geodermatophilus ruber</name>
    <dbReference type="NCBI Taxonomy" id="504800"/>
    <lineage>
        <taxon>Bacteria</taxon>
        <taxon>Bacillati</taxon>
        <taxon>Actinomycetota</taxon>
        <taxon>Actinomycetes</taxon>
        <taxon>Geodermatophilales</taxon>
        <taxon>Geodermatophilaceae</taxon>
        <taxon>Geodermatophilus</taxon>
    </lineage>
</organism>
<gene>
    <name evidence="1" type="ORF">SAMN04488085_103279</name>
</gene>
<dbReference type="SUPFAM" id="SSF56300">
    <property type="entry name" value="Metallo-dependent phosphatases"/>
    <property type="match status" value="1"/>
</dbReference>
<accession>A0A1I4C077</accession>
<sequence>MIRVLFAGDTHGQTAHVDHLLRVAVREGCPWVFVVGDFGYWEHQHDGRLFLDKVDRRARQHGVRCAFLDGNHDNVALLRRTYQDRDDDGLIVVRDHVQYAPRGHRWTWGSSRLLAAGGAASLDKDLRLAVEQRKTDRAARRALAHRNAGAPRDYAGTLWFPDEELTDDETDRIIAAGGRVDLLLTHDKPRDGAPSFNRKTAEAAYPNQDRIQRIVDALAPAQLIHGHLHHRYTQTLANGTVVDGLTCDPAAGHGEPGYRVEDSWLVVDL</sequence>
<evidence type="ECO:0000313" key="1">
    <source>
        <dbReference type="EMBL" id="SFK74335.1"/>
    </source>
</evidence>
<dbReference type="RefSeq" id="WP_091322482.1">
    <property type="nucleotide sequence ID" value="NZ_FOSW01000003.1"/>
</dbReference>
<reference evidence="1 2" key="1">
    <citation type="submission" date="2016-10" db="EMBL/GenBank/DDBJ databases">
        <authorList>
            <person name="de Groot N.N."/>
        </authorList>
    </citation>
    <scope>NUCLEOTIDE SEQUENCE [LARGE SCALE GENOMIC DNA]</scope>
    <source>
        <strain evidence="1 2">DSM 45317</strain>
    </source>
</reference>
<dbReference type="OrthoDB" id="5380150at2"/>
<dbReference type="AlphaFoldDB" id="A0A1I4C077"/>
<dbReference type="Gene3D" id="3.60.21.10">
    <property type="match status" value="1"/>
</dbReference>
<dbReference type="Proteomes" id="UP000199152">
    <property type="component" value="Unassembled WGS sequence"/>
</dbReference>
<dbReference type="STRING" id="504800.SAMN04488085_103279"/>
<dbReference type="InParanoid" id="A0A1I4C077"/>
<protein>
    <submittedName>
        <fullName evidence="1">Calcineurin-like phosphoesterase</fullName>
    </submittedName>
</protein>
<proteinExistence type="predicted"/>
<evidence type="ECO:0000313" key="2">
    <source>
        <dbReference type="Proteomes" id="UP000199152"/>
    </source>
</evidence>
<dbReference type="EMBL" id="FOSW01000003">
    <property type="protein sequence ID" value="SFK74335.1"/>
    <property type="molecule type" value="Genomic_DNA"/>
</dbReference>
<dbReference type="InterPro" id="IPR029052">
    <property type="entry name" value="Metallo-depent_PP-like"/>
</dbReference>
<keyword evidence="2" id="KW-1185">Reference proteome</keyword>
<name>A0A1I4C077_9ACTN</name>